<dbReference type="EMBL" id="JAIWYP010000013">
    <property type="protein sequence ID" value="KAH3717130.1"/>
    <property type="molecule type" value="Genomic_DNA"/>
</dbReference>
<evidence type="ECO:0000313" key="1">
    <source>
        <dbReference type="EMBL" id="KAH3717130.1"/>
    </source>
</evidence>
<dbReference type="AlphaFoldDB" id="A0A9D4C4M3"/>
<accession>A0A9D4C4M3</accession>
<sequence length="80" mass="8820">MDLSFIAYKKATEMVSQAENLLKKLTVHKGSVVTFNSDPSIYETLSGFSSLGNIECAEIQPEKANAGHSSLRPNHFTIFE</sequence>
<organism evidence="1 2">
    <name type="scientific">Dreissena polymorpha</name>
    <name type="common">Zebra mussel</name>
    <name type="synonym">Mytilus polymorpha</name>
    <dbReference type="NCBI Taxonomy" id="45954"/>
    <lineage>
        <taxon>Eukaryota</taxon>
        <taxon>Metazoa</taxon>
        <taxon>Spiralia</taxon>
        <taxon>Lophotrochozoa</taxon>
        <taxon>Mollusca</taxon>
        <taxon>Bivalvia</taxon>
        <taxon>Autobranchia</taxon>
        <taxon>Heteroconchia</taxon>
        <taxon>Euheterodonta</taxon>
        <taxon>Imparidentia</taxon>
        <taxon>Neoheterodontei</taxon>
        <taxon>Myida</taxon>
        <taxon>Dreissenoidea</taxon>
        <taxon>Dreissenidae</taxon>
        <taxon>Dreissena</taxon>
    </lineage>
</organism>
<dbReference type="Proteomes" id="UP000828390">
    <property type="component" value="Unassembled WGS sequence"/>
</dbReference>
<protein>
    <submittedName>
        <fullName evidence="1">Uncharacterized protein</fullName>
    </submittedName>
</protein>
<comment type="caution">
    <text evidence="1">The sequence shown here is derived from an EMBL/GenBank/DDBJ whole genome shotgun (WGS) entry which is preliminary data.</text>
</comment>
<reference evidence="1" key="1">
    <citation type="journal article" date="2019" name="bioRxiv">
        <title>The Genome of the Zebra Mussel, Dreissena polymorpha: A Resource for Invasive Species Research.</title>
        <authorList>
            <person name="McCartney M.A."/>
            <person name="Auch B."/>
            <person name="Kono T."/>
            <person name="Mallez S."/>
            <person name="Zhang Y."/>
            <person name="Obille A."/>
            <person name="Becker A."/>
            <person name="Abrahante J.E."/>
            <person name="Garbe J."/>
            <person name="Badalamenti J.P."/>
            <person name="Herman A."/>
            <person name="Mangelson H."/>
            <person name="Liachko I."/>
            <person name="Sullivan S."/>
            <person name="Sone E.D."/>
            <person name="Koren S."/>
            <person name="Silverstein K.A.T."/>
            <person name="Beckman K.B."/>
            <person name="Gohl D.M."/>
        </authorList>
    </citation>
    <scope>NUCLEOTIDE SEQUENCE</scope>
    <source>
        <strain evidence="1">Duluth1</strain>
        <tissue evidence="1">Whole animal</tissue>
    </source>
</reference>
<name>A0A9D4C4M3_DREPO</name>
<proteinExistence type="predicted"/>
<evidence type="ECO:0000313" key="2">
    <source>
        <dbReference type="Proteomes" id="UP000828390"/>
    </source>
</evidence>
<reference evidence="1" key="2">
    <citation type="submission" date="2020-11" db="EMBL/GenBank/DDBJ databases">
        <authorList>
            <person name="McCartney M.A."/>
            <person name="Auch B."/>
            <person name="Kono T."/>
            <person name="Mallez S."/>
            <person name="Becker A."/>
            <person name="Gohl D.M."/>
            <person name="Silverstein K.A.T."/>
            <person name="Koren S."/>
            <person name="Bechman K.B."/>
            <person name="Herman A."/>
            <person name="Abrahante J.E."/>
            <person name="Garbe J."/>
        </authorList>
    </citation>
    <scope>NUCLEOTIDE SEQUENCE</scope>
    <source>
        <strain evidence="1">Duluth1</strain>
        <tissue evidence="1">Whole animal</tissue>
    </source>
</reference>
<gene>
    <name evidence="1" type="ORF">DPMN_059908</name>
</gene>
<keyword evidence="2" id="KW-1185">Reference proteome</keyword>